<feature type="domain" description="MGS-like" evidence="11">
    <location>
        <begin position="15"/>
        <end position="164"/>
    </location>
</feature>
<reference evidence="12 13" key="1">
    <citation type="submission" date="2019-09" db="EMBL/GenBank/DDBJ databases">
        <title>Phylogeny of genus Pseudoclavibacter and closely related genus.</title>
        <authorList>
            <person name="Li Y."/>
        </authorList>
    </citation>
    <scope>NUCLEOTIDE SEQUENCE [LARGE SCALE GENOMIC DNA]</scope>
    <source>
        <strain evidence="12 13">THG-MD12</strain>
    </source>
</reference>
<evidence type="ECO:0000256" key="9">
    <source>
        <dbReference type="ARBA" id="ARBA00050687"/>
    </source>
</evidence>
<sequence length="553" mass="57494">MSTPASHGPSHGSLTTLERIEPKRALVSVSDKSGLTELAAGLKAAGVEIVSTGSTAKTIREAGFDVTDVQQVTGFPESLDGRVKTLHPGVHAGILADRRIDDHVRQLEELGIAPFELIVVNLYPFVETVASGADAPAIIEQIDIGGPALVRASAKNFANATIVTSPADYTKVLEEIAGGGVTLSTRRSLAAAAFQHTSSYDQAVGAWFVSHIAEVEGAGAGDGSTAATASDTLPTSFTLRGTQLATLRYGENSHQVAAVYGRADGRGIAQAEQLHGKEMSYNNFVDADAALRAAFDHTAPAVAIIKHANPCGIAVAPEGLAPAEAIAEAHRRAHACDPVSAYGGVVAANREVSPEMAKTLSKIFTEVVIAPSFAPEALEVLSAKKNIRLLQLPANPALEEREVRQISGGFLVQSADRFEPNASLIEGWTLVAGAPAAGQTVEDLEFAWRACRAVKSNAILLASDGASVGVGMGQVNRVDSCHLAVSRAGERAAGSVAASDAFFPFADGLEVLLEAGVSAVVQPGGSIRDEEVIAAAEKAGVTMYFTGERHFFH</sequence>
<dbReference type="EC" id="3.5.4.10" evidence="10"/>
<keyword evidence="5 10" id="KW-0658">Purine biosynthesis</keyword>
<dbReference type="FunFam" id="3.40.140.20:FF:000001">
    <property type="entry name" value="Bifunctional purine biosynthesis protein PurH"/>
    <property type="match status" value="1"/>
</dbReference>
<keyword evidence="6 10" id="KW-0378">Hydrolase</keyword>
<dbReference type="GO" id="GO:0005829">
    <property type="term" value="C:cytosol"/>
    <property type="evidence" value="ECO:0007669"/>
    <property type="project" value="TreeGrafter"/>
</dbReference>
<dbReference type="NCBIfam" id="NF002049">
    <property type="entry name" value="PRK00881.1"/>
    <property type="match status" value="1"/>
</dbReference>
<dbReference type="SUPFAM" id="SSF53927">
    <property type="entry name" value="Cytidine deaminase-like"/>
    <property type="match status" value="1"/>
</dbReference>
<evidence type="ECO:0000256" key="8">
    <source>
        <dbReference type="ARBA" id="ARBA00050488"/>
    </source>
</evidence>
<dbReference type="InterPro" id="IPR011607">
    <property type="entry name" value="MGS-like_dom"/>
</dbReference>
<dbReference type="Gene3D" id="3.40.140.20">
    <property type="match status" value="2"/>
</dbReference>
<dbReference type="SUPFAM" id="SSF52335">
    <property type="entry name" value="Methylglyoxal synthase-like"/>
    <property type="match status" value="1"/>
</dbReference>
<dbReference type="Proteomes" id="UP000490386">
    <property type="component" value="Unassembled WGS sequence"/>
</dbReference>
<dbReference type="CDD" id="cd01421">
    <property type="entry name" value="IMPCH"/>
    <property type="match status" value="1"/>
</dbReference>
<gene>
    <name evidence="10 12" type="primary">purH</name>
    <name evidence="12" type="ORF">F8O03_03325</name>
</gene>
<dbReference type="OrthoDB" id="9802065at2"/>
<keyword evidence="7 10" id="KW-0511">Multifunctional enzyme</keyword>
<dbReference type="GO" id="GO:0004643">
    <property type="term" value="F:phosphoribosylaminoimidazolecarboxamide formyltransferase activity"/>
    <property type="evidence" value="ECO:0007669"/>
    <property type="project" value="UniProtKB-UniRule"/>
</dbReference>
<comment type="domain">
    <text evidence="10">The IMP cyclohydrolase activity resides in the N-terminal region.</text>
</comment>
<dbReference type="SMART" id="SM00798">
    <property type="entry name" value="AICARFT_IMPCHas"/>
    <property type="match status" value="1"/>
</dbReference>
<organism evidence="12 13">
    <name type="scientific">Pseudoclavibacter terrae</name>
    <dbReference type="NCBI Taxonomy" id="1530195"/>
    <lineage>
        <taxon>Bacteria</taxon>
        <taxon>Bacillati</taxon>
        <taxon>Actinomycetota</taxon>
        <taxon>Actinomycetes</taxon>
        <taxon>Micrococcales</taxon>
        <taxon>Microbacteriaceae</taxon>
        <taxon>Pseudoclavibacter</taxon>
    </lineage>
</organism>
<dbReference type="Gene3D" id="3.40.50.1380">
    <property type="entry name" value="Methylglyoxal synthase-like domain"/>
    <property type="match status" value="1"/>
</dbReference>
<comment type="similarity">
    <text evidence="3 10">Belongs to the PurH family.</text>
</comment>
<comment type="catalytic activity">
    <reaction evidence="9 10">
        <text>IMP + H2O = 5-formamido-1-(5-phospho-D-ribosyl)imidazole-4-carboxamide</text>
        <dbReference type="Rhea" id="RHEA:18445"/>
        <dbReference type="ChEBI" id="CHEBI:15377"/>
        <dbReference type="ChEBI" id="CHEBI:58053"/>
        <dbReference type="ChEBI" id="CHEBI:58467"/>
        <dbReference type="EC" id="3.5.4.10"/>
    </reaction>
</comment>
<dbReference type="PANTHER" id="PTHR11692">
    <property type="entry name" value="BIFUNCTIONAL PURINE BIOSYNTHESIS PROTEIN PURH"/>
    <property type="match status" value="1"/>
</dbReference>
<dbReference type="GO" id="GO:0006189">
    <property type="term" value="P:'de novo' IMP biosynthetic process"/>
    <property type="evidence" value="ECO:0007669"/>
    <property type="project" value="UniProtKB-UniRule"/>
</dbReference>
<dbReference type="UniPathway" id="UPA00074">
    <property type="reaction ID" value="UER00133"/>
</dbReference>
<evidence type="ECO:0000256" key="6">
    <source>
        <dbReference type="ARBA" id="ARBA00022801"/>
    </source>
</evidence>
<dbReference type="EMBL" id="WBJX01000001">
    <property type="protein sequence ID" value="KAB1639383.1"/>
    <property type="molecule type" value="Genomic_DNA"/>
</dbReference>
<dbReference type="NCBIfam" id="TIGR00355">
    <property type="entry name" value="purH"/>
    <property type="match status" value="1"/>
</dbReference>
<evidence type="ECO:0000256" key="5">
    <source>
        <dbReference type="ARBA" id="ARBA00022755"/>
    </source>
</evidence>
<dbReference type="EC" id="2.1.2.3" evidence="10"/>
<evidence type="ECO:0000256" key="2">
    <source>
        <dbReference type="ARBA" id="ARBA00004954"/>
    </source>
</evidence>
<proteinExistence type="inferred from homology"/>
<dbReference type="FunFam" id="3.40.50.1380:FF:000001">
    <property type="entry name" value="Bifunctional purine biosynthesis protein PurH"/>
    <property type="match status" value="1"/>
</dbReference>
<dbReference type="PANTHER" id="PTHR11692:SF0">
    <property type="entry name" value="BIFUNCTIONAL PURINE BIOSYNTHESIS PROTEIN ATIC"/>
    <property type="match status" value="1"/>
</dbReference>
<dbReference type="Pfam" id="PF02142">
    <property type="entry name" value="MGS"/>
    <property type="match status" value="1"/>
</dbReference>
<evidence type="ECO:0000256" key="10">
    <source>
        <dbReference type="HAMAP-Rule" id="MF_00139"/>
    </source>
</evidence>
<keyword evidence="4 10" id="KW-0808">Transferase</keyword>
<dbReference type="GO" id="GO:0003937">
    <property type="term" value="F:IMP cyclohydrolase activity"/>
    <property type="evidence" value="ECO:0007669"/>
    <property type="project" value="UniProtKB-UniRule"/>
</dbReference>
<dbReference type="InterPro" id="IPR016193">
    <property type="entry name" value="Cytidine_deaminase-like"/>
</dbReference>
<name>A0A7J5B5J2_9MICO</name>
<dbReference type="PIRSF" id="PIRSF000414">
    <property type="entry name" value="AICARFT_IMPCHas"/>
    <property type="match status" value="1"/>
</dbReference>
<dbReference type="RefSeq" id="WP_151422349.1">
    <property type="nucleotide sequence ID" value="NZ_WBJX01000001.1"/>
</dbReference>
<dbReference type="InterPro" id="IPR024051">
    <property type="entry name" value="AICAR_Tfase_dup_dom_sf"/>
</dbReference>
<evidence type="ECO:0000313" key="13">
    <source>
        <dbReference type="Proteomes" id="UP000490386"/>
    </source>
</evidence>
<dbReference type="InterPro" id="IPR002695">
    <property type="entry name" value="PurH-like"/>
</dbReference>
<dbReference type="Pfam" id="PF01808">
    <property type="entry name" value="AICARFT_IMPCHas"/>
    <property type="match status" value="1"/>
</dbReference>
<dbReference type="AlphaFoldDB" id="A0A7J5B5J2"/>
<evidence type="ECO:0000256" key="7">
    <source>
        <dbReference type="ARBA" id="ARBA00023268"/>
    </source>
</evidence>
<accession>A0A7J5B5J2</accession>
<comment type="caution">
    <text evidence="12">The sequence shown here is derived from an EMBL/GenBank/DDBJ whole genome shotgun (WGS) entry which is preliminary data.</text>
</comment>
<dbReference type="InterPro" id="IPR036914">
    <property type="entry name" value="MGS-like_dom_sf"/>
</dbReference>
<keyword evidence="13" id="KW-1185">Reference proteome</keyword>
<dbReference type="SMART" id="SM00851">
    <property type="entry name" value="MGS"/>
    <property type="match status" value="1"/>
</dbReference>
<evidence type="ECO:0000256" key="4">
    <source>
        <dbReference type="ARBA" id="ARBA00022679"/>
    </source>
</evidence>
<evidence type="ECO:0000313" key="12">
    <source>
        <dbReference type="EMBL" id="KAB1639383.1"/>
    </source>
</evidence>
<comment type="catalytic activity">
    <reaction evidence="8 10">
        <text>(6R)-10-formyltetrahydrofolate + 5-amino-1-(5-phospho-beta-D-ribosyl)imidazole-4-carboxamide = 5-formamido-1-(5-phospho-D-ribosyl)imidazole-4-carboxamide + (6S)-5,6,7,8-tetrahydrofolate</text>
        <dbReference type="Rhea" id="RHEA:22192"/>
        <dbReference type="ChEBI" id="CHEBI:57453"/>
        <dbReference type="ChEBI" id="CHEBI:58467"/>
        <dbReference type="ChEBI" id="CHEBI:58475"/>
        <dbReference type="ChEBI" id="CHEBI:195366"/>
        <dbReference type="EC" id="2.1.2.3"/>
    </reaction>
</comment>
<comment type="pathway">
    <text evidence="1 10">Purine metabolism; IMP biosynthesis via de novo pathway; IMP from 5-formamido-1-(5-phospho-D-ribosyl)imidazole-4-carboxamide: step 1/1.</text>
</comment>
<evidence type="ECO:0000256" key="1">
    <source>
        <dbReference type="ARBA" id="ARBA00004844"/>
    </source>
</evidence>
<dbReference type="HAMAP" id="MF_00139">
    <property type="entry name" value="PurH"/>
    <property type="match status" value="1"/>
</dbReference>
<evidence type="ECO:0000256" key="3">
    <source>
        <dbReference type="ARBA" id="ARBA00007667"/>
    </source>
</evidence>
<evidence type="ECO:0000259" key="11">
    <source>
        <dbReference type="PROSITE" id="PS51855"/>
    </source>
</evidence>
<protein>
    <recommendedName>
        <fullName evidence="10">Bifunctional purine biosynthesis protein PurH</fullName>
    </recommendedName>
    <domain>
        <recommendedName>
            <fullName evidence="10">Phosphoribosylaminoimidazolecarboxamide formyltransferase</fullName>
            <ecNumber evidence="10">2.1.2.3</ecNumber>
        </recommendedName>
        <alternativeName>
            <fullName evidence="10">AICAR transformylase</fullName>
        </alternativeName>
    </domain>
    <domain>
        <recommendedName>
            <fullName evidence="10">IMP cyclohydrolase</fullName>
            <ecNumber evidence="10">3.5.4.10</ecNumber>
        </recommendedName>
        <alternativeName>
            <fullName evidence="10">ATIC</fullName>
        </alternativeName>
        <alternativeName>
            <fullName evidence="10">IMP synthase</fullName>
        </alternativeName>
        <alternativeName>
            <fullName evidence="10">Inosinicase</fullName>
        </alternativeName>
    </domain>
</protein>
<dbReference type="PROSITE" id="PS51855">
    <property type="entry name" value="MGS"/>
    <property type="match status" value="1"/>
</dbReference>
<comment type="pathway">
    <text evidence="2 10">Purine metabolism; IMP biosynthesis via de novo pathway; 5-formamido-1-(5-phospho-D-ribosyl)imidazole-4-carboxamide from 5-amino-1-(5-phospho-D-ribosyl)imidazole-4-carboxamide (10-formyl THF route): step 1/1.</text>
</comment>